<dbReference type="EMBL" id="FJOG01000018">
    <property type="protein sequence ID" value="CZR61340.1"/>
    <property type="molecule type" value="Genomic_DNA"/>
</dbReference>
<sequence length="809" mass="89906">MASTSENSSNQAENSSQPQKNSRQRFKPQLSCTFCRSRKLKCDRTMPCENCVKRNLAASCTYVHASLLKDKDKPQVQKSSSSQAPKDVQSQVRRLEELVISLMNKTNKNAGNGNQDHVTRPDQSPSSSDGIEVDEGEGGVGGIDGVDRGDRRLKDTALSFGRITIDEDERANYVGSAHWAAILDNIAGLKDQLDISDDPIKEEKDSVPEVPGPDLLVGSVRAATRAEILATLPPRGVVDKLLLRFFEGVDMGSSMLHRPTFMKEYDLFWQFPQTTPIMWIGQLFGICTLAVFYETISKAPSSLTGMPLQNHADAIDIYREKTIQCLVLGNYTDPGPCTLETLYLYYISAHFMSTDAMFGAWLVFALLIRTAMRLGYHRDASHYPNLSVFRGEMQRRLWASLVHMDLQTSLQVGLPRMIREGMYDTQPPRNLMDEDFGENTTVLPLPRPDHDMTAVGCANVKHRITKVLGMIVDQSNWTCPISYEMVMKLDKQLHDVYLRTPPSLRVEGTDDILHGTPIQRIRKVTLDLCFQKARCILHRRFFFPSKATGKYAYPYSMKSCIDASMRILHVHMLVHEETLPGRALYDHRWRTSSLMSQDFLLAGMLICLHIGHGITKSPADQGESQSGGIRVRWSHMEMVQALESSCKIWEHLAPSSKEAAKAVRTLRSMLARVAGSQQPSPADHTSSGSSSGVGSYQYISTPVTAGPDYLVGSTPAVQNAAEEPVLSSSWVPITSPSLQAPGGAGSDIQPSFDNNSGNMGGFDMMDWELWDSQAFNSSLGEAPTDLWNFDSSFNFVDPSLNPTMWGQQP</sequence>
<dbReference type="PANTHER" id="PTHR31001:SF49">
    <property type="entry name" value="ZN(II)2CYS6 TRANSCRIPTION FACTOR (EUROFUNG)"/>
    <property type="match status" value="1"/>
</dbReference>
<evidence type="ECO:0000259" key="5">
    <source>
        <dbReference type="PROSITE" id="PS50048"/>
    </source>
</evidence>
<proteinExistence type="predicted"/>
<gene>
    <name evidence="6" type="ORF">PAC_11236</name>
</gene>
<keyword evidence="2" id="KW-0479">Metal-binding</keyword>
<reference evidence="6 7" key="1">
    <citation type="submission" date="2016-03" db="EMBL/GenBank/DDBJ databases">
        <authorList>
            <person name="Ploux O."/>
        </authorList>
    </citation>
    <scope>NUCLEOTIDE SEQUENCE [LARGE SCALE GENOMIC DNA]</scope>
    <source>
        <strain evidence="6 7">UAMH 11012</strain>
    </source>
</reference>
<feature type="compositionally biased region" description="Polar residues" evidence="4">
    <location>
        <begin position="76"/>
        <end position="92"/>
    </location>
</feature>
<dbReference type="GO" id="GO:0005634">
    <property type="term" value="C:nucleus"/>
    <property type="evidence" value="ECO:0007669"/>
    <property type="project" value="UniProtKB-SubCell"/>
</dbReference>
<organism evidence="6 7">
    <name type="scientific">Phialocephala subalpina</name>
    <dbReference type="NCBI Taxonomy" id="576137"/>
    <lineage>
        <taxon>Eukaryota</taxon>
        <taxon>Fungi</taxon>
        <taxon>Dikarya</taxon>
        <taxon>Ascomycota</taxon>
        <taxon>Pezizomycotina</taxon>
        <taxon>Leotiomycetes</taxon>
        <taxon>Helotiales</taxon>
        <taxon>Mollisiaceae</taxon>
        <taxon>Phialocephala</taxon>
        <taxon>Phialocephala fortinii species complex</taxon>
    </lineage>
</organism>
<feature type="region of interest" description="Disordered" evidence="4">
    <location>
        <begin position="673"/>
        <end position="693"/>
    </location>
</feature>
<dbReference type="SMART" id="SM00066">
    <property type="entry name" value="GAL4"/>
    <property type="match status" value="1"/>
</dbReference>
<dbReference type="GO" id="GO:0008270">
    <property type="term" value="F:zinc ion binding"/>
    <property type="evidence" value="ECO:0007669"/>
    <property type="project" value="InterPro"/>
</dbReference>
<dbReference type="Pfam" id="PF00172">
    <property type="entry name" value="Zn_clus"/>
    <property type="match status" value="1"/>
</dbReference>
<feature type="region of interest" description="Disordered" evidence="4">
    <location>
        <begin position="71"/>
        <end position="92"/>
    </location>
</feature>
<keyword evidence="3" id="KW-0539">Nucleus</keyword>
<dbReference type="CDD" id="cd12148">
    <property type="entry name" value="fungal_TF_MHR"/>
    <property type="match status" value="1"/>
</dbReference>
<dbReference type="STRING" id="576137.A0A1L7X8J7"/>
<dbReference type="GO" id="GO:0006351">
    <property type="term" value="P:DNA-templated transcription"/>
    <property type="evidence" value="ECO:0007669"/>
    <property type="project" value="InterPro"/>
</dbReference>
<evidence type="ECO:0000256" key="4">
    <source>
        <dbReference type="SAM" id="MobiDB-lite"/>
    </source>
</evidence>
<feature type="compositionally biased region" description="Low complexity" evidence="4">
    <location>
        <begin position="1"/>
        <end position="17"/>
    </location>
</feature>
<evidence type="ECO:0000313" key="6">
    <source>
        <dbReference type="EMBL" id="CZR61340.1"/>
    </source>
</evidence>
<protein>
    <submittedName>
        <fullName evidence="6">Related to transcription activator protein acu-15</fullName>
    </submittedName>
</protein>
<dbReference type="SMART" id="SM00906">
    <property type="entry name" value="Fungal_trans"/>
    <property type="match status" value="1"/>
</dbReference>
<feature type="domain" description="Zn(2)-C6 fungal-type" evidence="5">
    <location>
        <begin position="31"/>
        <end position="62"/>
    </location>
</feature>
<dbReference type="GO" id="GO:0000981">
    <property type="term" value="F:DNA-binding transcription factor activity, RNA polymerase II-specific"/>
    <property type="evidence" value="ECO:0007669"/>
    <property type="project" value="InterPro"/>
</dbReference>
<dbReference type="Pfam" id="PF04082">
    <property type="entry name" value="Fungal_trans"/>
    <property type="match status" value="1"/>
</dbReference>
<dbReference type="OrthoDB" id="4934715at2759"/>
<dbReference type="AlphaFoldDB" id="A0A1L7X8J7"/>
<dbReference type="Proteomes" id="UP000184330">
    <property type="component" value="Unassembled WGS sequence"/>
</dbReference>
<dbReference type="PROSITE" id="PS50048">
    <property type="entry name" value="ZN2_CY6_FUNGAL_2"/>
    <property type="match status" value="1"/>
</dbReference>
<dbReference type="InterPro" id="IPR050613">
    <property type="entry name" value="Sec_Metabolite_Reg"/>
</dbReference>
<dbReference type="InterPro" id="IPR036864">
    <property type="entry name" value="Zn2-C6_fun-type_DNA-bd_sf"/>
</dbReference>
<evidence type="ECO:0000313" key="7">
    <source>
        <dbReference type="Proteomes" id="UP000184330"/>
    </source>
</evidence>
<feature type="region of interest" description="Disordered" evidence="4">
    <location>
        <begin position="106"/>
        <end position="148"/>
    </location>
</feature>
<dbReference type="PROSITE" id="PS00463">
    <property type="entry name" value="ZN2_CY6_FUNGAL_1"/>
    <property type="match status" value="1"/>
</dbReference>
<dbReference type="SUPFAM" id="SSF57701">
    <property type="entry name" value="Zn2/Cys6 DNA-binding domain"/>
    <property type="match status" value="1"/>
</dbReference>
<dbReference type="Gene3D" id="4.10.240.10">
    <property type="entry name" value="Zn(2)-C6 fungal-type DNA-binding domain"/>
    <property type="match status" value="1"/>
</dbReference>
<evidence type="ECO:0000256" key="3">
    <source>
        <dbReference type="ARBA" id="ARBA00023242"/>
    </source>
</evidence>
<name>A0A1L7X8J7_9HELO</name>
<dbReference type="InterPro" id="IPR001138">
    <property type="entry name" value="Zn2Cys6_DnaBD"/>
</dbReference>
<feature type="region of interest" description="Disordered" evidence="4">
    <location>
        <begin position="1"/>
        <end position="25"/>
    </location>
</feature>
<dbReference type="InterPro" id="IPR007219">
    <property type="entry name" value="XnlR_reg_dom"/>
</dbReference>
<dbReference type="PANTHER" id="PTHR31001">
    <property type="entry name" value="UNCHARACTERIZED TRANSCRIPTIONAL REGULATORY PROTEIN"/>
    <property type="match status" value="1"/>
</dbReference>
<evidence type="ECO:0000256" key="1">
    <source>
        <dbReference type="ARBA" id="ARBA00004123"/>
    </source>
</evidence>
<comment type="subcellular location">
    <subcellularLocation>
        <location evidence="1">Nucleus</location>
    </subcellularLocation>
</comment>
<evidence type="ECO:0000256" key="2">
    <source>
        <dbReference type="ARBA" id="ARBA00022723"/>
    </source>
</evidence>
<feature type="compositionally biased region" description="Polar residues" evidence="4">
    <location>
        <begin position="675"/>
        <end position="685"/>
    </location>
</feature>
<feature type="compositionally biased region" description="Polar residues" evidence="4">
    <location>
        <begin position="106"/>
        <end position="128"/>
    </location>
</feature>
<dbReference type="CDD" id="cd00067">
    <property type="entry name" value="GAL4"/>
    <property type="match status" value="1"/>
</dbReference>
<keyword evidence="7" id="KW-1185">Reference proteome</keyword>
<accession>A0A1L7X8J7</accession>
<dbReference type="GO" id="GO:0003677">
    <property type="term" value="F:DNA binding"/>
    <property type="evidence" value="ECO:0007669"/>
    <property type="project" value="InterPro"/>
</dbReference>